<organism evidence="3 4">
    <name type="scientific">Terrabacter terrae</name>
    <dbReference type="NCBI Taxonomy" id="318434"/>
    <lineage>
        <taxon>Bacteria</taxon>
        <taxon>Bacillati</taxon>
        <taxon>Actinomycetota</taxon>
        <taxon>Actinomycetes</taxon>
        <taxon>Micrococcales</taxon>
        <taxon>Intrasporangiaceae</taxon>
        <taxon>Terrabacter</taxon>
    </lineage>
</organism>
<gene>
    <name evidence="3" type="ORF">GCM10009740_03280</name>
</gene>
<name>A0ABP5F734_9MICO</name>
<keyword evidence="1" id="KW-0472">Membrane</keyword>
<evidence type="ECO:0000313" key="4">
    <source>
        <dbReference type="Proteomes" id="UP001501285"/>
    </source>
</evidence>
<comment type="caution">
    <text evidence="3">The sequence shown here is derived from an EMBL/GenBank/DDBJ whole genome shotgun (WGS) entry which is preliminary data.</text>
</comment>
<feature type="transmembrane region" description="Helical" evidence="1">
    <location>
        <begin position="98"/>
        <end position="118"/>
    </location>
</feature>
<keyword evidence="4" id="KW-1185">Reference proteome</keyword>
<keyword evidence="3" id="KW-0012">Acyltransferase</keyword>
<dbReference type="GO" id="GO:0016746">
    <property type="term" value="F:acyltransferase activity"/>
    <property type="evidence" value="ECO:0007669"/>
    <property type="project" value="UniProtKB-KW"/>
</dbReference>
<feature type="transmembrane region" description="Helical" evidence="1">
    <location>
        <begin position="215"/>
        <end position="231"/>
    </location>
</feature>
<protein>
    <submittedName>
        <fullName evidence="3">Acyltransferase</fullName>
    </submittedName>
</protein>
<accession>A0ABP5F734</accession>
<keyword evidence="3" id="KW-0808">Transferase</keyword>
<dbReference type="Pfam" id="PF01757">
    <property type="entry name" value="Acyl_transf_3"/>
    <property type="match status" value="1"/>
</dbReference>
<proteinExistence type="predicted"/>
<evidence type="ECO:0000313" key="3">
    <source>
        <dbReference type="EMBL" id="GAA2018704.1"/>
    </source>
</evidence>
<sequence>MVCEVTVRPQHAASAEGQLSQRLAGRGNALNAVRLMLALFVVADHSFKAATGQPGPWPYLGGFAVDGFFAISGYLIAGSRARMEIKPFLWRRALRLMPAYWMLLIFTALLVAPASAMLTSRPYDWGSAAGYVLRNALLFTTQMGIDGTPAGVPYEGLWNASTWSLPYEAAAYVLFGLVIALPRFRERWAAALCAGLTGCAVATSVGSGVGTATELGRLWSFFTAGVLLWFLRERLPSSAGLALVAGGLVAVGLAVGHTCYLAVAPLPLAYLLLWLGANLRVRIGSRNDISYGIYLFAFPLQQLLTIAKVPDVVGAAGFVAVSVAVTLPVACASWLLVERPSLRLRQLVRSDQPA</sequence>
<dbReference type="InterPro" id="IPR002656">
    <property type="entry name" value="Acyl_transf_3_dom"/>
</dbReference>
<feature type="transmembrane region" description="Helical" evidence="1">
    <location>
        <begin position="163"/>
        <end position="181"/>
    </location>
</feature>
<feature type="domain" description="Acyltransferase 3" evidence="2">
    <location>
        <begin position="29"/>
        <end position="330"/>
    </location>
</feature>
<dbReference type="PANTHER" id="PTHR23028:SF53">
    <property type="entry name" value="ACYL_TRANSF_3 DOMAIN-CONTAINING PROTEIN"/>
    <property type="match status" value="1"/>
</dbReference>
<dbReference type="PANTHER" id="PTHR23028">
    <property type="entry name" value="ACETYLTRANSFERASE"/>
    <property type="match status" value="1"/>
</dbReference>
<feature type="transmembrane region" description="Helical" evidence="1">
    <location>
        <begin position="238"/>
        <end position="255"/>
    </location>
</feature>
<dbReference type="InterPro" id="IPR050879">
    <property type="entry name" value="Acyltransferase_3"/>
</dbReference>
<evidence type="ECO:0000259" key="2">
    <source>
        <dbReference type="Pfam" id="PF01757"/>
    </source>
</evidence>
<dbReference type="Proteomes" id="UP001501285">
    <property type="component" value="Unassembled WGS sequence"/>
</dbReference>
<dbReference type="EMBL" id="BAAANB010000001">
    <property type="protein sequence ID" value="GAA2018704.1"/>
    <property type="molecule type" value="Genomic_DNA"/>
</dbReference>
<feature type="transmembrane region" description="Helical" evidence="1">
    <location>
        <begin position="188"/>
        <end position="209"/>
    </location>
</feature>
<reference evidence="4" key="1">
    <citation type="journal article" date="2019" name="Int. J. Syst. Evol. Microbiol.">
        <title>The Global Catalogue of Microorganisms (GCM) 10K type strain sequencing project: providing services to taxonomists for standard genome sequencing and annotation.</title>
        <authorList>
            <consortium name="The Broad Institute Genomics Platform"/>
            <consortium name="The Broad Institute Genome Sequencing Center for Infectious Disease"/>
            <person name="Wu L."/>
            <person name="Ma J."/>
        </authorList>
    </citation>
    <scope>NUCLEOTIDE SEQUENCE [LARGE SCALE GENOMIC DNA]</scope>
    <source>
        <strain evidence="4">JCM 14283</strain>
    </source>
</reference>
<feature type="transmembrane region" description="Helical" evidence="1">
    <location>
        <begin position="315"/>
        <end position="337"/>
    </location>
</feature>
<feature type="transmembrane region" description="Helical" evidence="1">
    <location>
        <begin position="29"/>
        <end position="47"/>
    </location>
</feature>
<keyword evidence="1" id="KW-0812">Transmembrane</keyword>
<keyword evidence="1" id="KW-1133">Transmembrane helix</keyword>
<evidence type="ECO:0000256" key="1">
    <source>
        <dbReference type="SAM" id="Phobius"/>
    </source>
</evidence>
<feature type="transmembrane region" description="Helical" evidence="1">
    <location>
        <begin position="59"/>
        <end position="77"/>
    </location>
</feature>